<dbReference type="AlphaFoldDB" id="A0A0J8GA00"/>
<dbReference type="PATRIC" id="fig|1430899.3.peg.1625"/>
<dbReference type="Pfam" id="PF21818">
    <property type="entry name" value="DUF6884"/>
    <property type="match status" value="1"/>
</dbReference>
<dbReference type="EMBL" id="AZHO01000019">
    <property type="protein sequence ID" value="KMT59485.1"/>
    <property type="molecule type" value="Genomic_DNA"/>
</dbReference>
<dbReference type="Proteomes" id="UP000052258">
    <property type="component" value="Unassembled WGS sequence"/>
</dbReference>
<keyword evidence="3" id="KW-1185">Reference proteome</keyword>
<evidence type="ECO:0000313" key="3">
    <source>
        <dbReference type="Proteomes" id="UP000052258"/>
    </source>
</evidence>
<sequence length="155" mass="17539">MMIIPSGKPKIWDKNPKLGSCEARKAYTGTFHKLCQRYAEQFADEYVILSPKYGFLHPNDILGATYDVRFNQKGVTKDTIQLDALRAQWQMLQLKNQEEVILLGGKKYGPLLEEISGGKQSFTQPLIGYSGIGVMQAHLKQAILTNKELDAREHK</sequence>
<name>A0A0J8GA00_9LIST</name>
<accession>A0A0J8GA00</accession>
<evidence type="ECO:0000259" key="1">
    <source>
        <dbReference type="Pfam" id="PF21818"/>
    </source>
</evidence>
<organism evidence="2 3">
    <name type="scientific">Listeria fleischmannii 1991</name>
    <dbReference type="NCBI Taxonomy" id="1430899"/>
    <lineage>
        <taxon>Bacteria</taxon>
        <taxon>Bacillati</taxon>
        <taxon>Bacillota</taxon>
        <taxon>Bacilli</taxon>
        <taxon>Bacillales</taxon>
        <taxon>Listeriaceae</taxon>
        <taxon>Listeria</taxon>
    </lineage>
</organism>
<proteinExistence type="predicted"/>
<dbReference type="RefSeq" id="WP_007472452.1">
    <property type="nucleotide sequence ID" value="NZ_KQ130615.1"/>
</dbReference>
<reference evidence="2 3" key="1">
    <citation type="journal article" date="2015" name="Genome Biol. Evol.">
        <title>Comparative Genomics of Listeria Sensu Lato: Genus-Wide Differences in Evolutionary Dynamics and the Progressive Gain of Complex, Potentially Pathogenicity-Related Traits through Lateral Gene Transfer.</title>
        <authorList>
            <person name="Chiara M."/>
            <person name="Caruso M."/>
            <person name="D'Erchia A.M."/>
            <person name="Manzari C."/>
            <person name="Fraccalvieri R."/>
            <person name="Goffredo E."/>
            <person name="Latorre L."/>
            <person name="Miccolupo A."/>
            <person name="Padalino I."/>
            <person name="Santagada G."/>
            <person name="Chiocco D."/>
            <person name="Pesole G."/>
            <person name="Horner D.S."/>
            <person name="Parisi A."/>
        </authorList>
    </citation>
    <scope>NUCLEOTIDE SEQUENCE [LARGE SCALE GENOMIC DNA]</scope>
    <source>
        <strain evidence="2 3">1991</strain>
    </source>
</reference>
<dbReference type="InterPro" id="IPR049251">
    <property type="entry name" value="DUF6884"/>
</dbReference>
<comment type="caution">
    <text evidence="2">The sequence shown here is derived from an EMBL/GenBank/DDBJ whole genome shotgun (WGS) entry which is preliminary data.</text>
</comment>
<gene>
    <name evidence="2" type="ORF">X560_1424</name>
</gene>
<protein>
    <recommendedName>
        <fullName evidence="1">DUF6884 domain-containing protein</fullName>
    </recommendedName>
</protein>
<feature type="domain" description="DUF6884" evidence="1">
    <location>
        <begin position="20"/>
        <end position="140"/>
    </location>
</feature>
<dbReference type="OrthoDB" id="2364857at2"/>
<evidence type="ECO:0000313" key="2">
    <source>
        <dbReference type="EMBL" id="KMT59485.1"/>
    </source>
</evidence>